<dbReference type="Proteomes" id="UP000007258">
    <property type="component" value="Unassembled WGS sequence"/>
</dbReference>
<feature type="region of interest" description="Disordered" evidence="1">
    <location>
        <begin position="1488"/>
        <end position="1559"/>
    </location>
</feature>
<feature type="compositionally biased region" description="Basic and acidic residues" evidence="1">
    <location>
        <begin position="1510"/>
        <end position="1539"/>
    </location>
</feature>
<accession>A4HEH0</accession>
<feature type="compositionally biased region" description="Basic residues" evidence="1">
    <location>
        <begin position="1540"/>
        <end position="1559"/>
    </location>
</feature>
<dbReference type="VEuPathDB" id="TriTrypDB:LbrM.25.2270"/>
<keyword evidence="3" id="KW-1185">Reference proteome</keyword>
<reference evidence="2 3" key="2">
    <citation type="journal article" date="2011" name="Genome Res.">
        <title>Chromosome and gene copy number variation allow major structural change between species and strains of Leishmania.</title>
        <authorList>
            <person name="Rogers M.B."/>
            <person name="Hilley J.D."/>
            <person name="Dickens N.J."/>
            <person name="Wilkes J."/>
            <person name="Bates P.A."/>
            <person name="Depledge D.P."/>
            <person name="Harris D."/>
            <person name="Her Y."/>
            <person name="Herzyk P."/>
            <person name="Imamura H."/>
            <person name="Otto T.D."/>
            <person name="Sanders M."/>
            <person name="Seeger K."/>
            <person name="Dujardin J.C."/>
            <person name="Berriman M."/>
            <person name="Smith D.F."/>
            <person name="Hertz-Fowler C."/>
            <person name="Mottram J.C."/>
        </authorList>
    </citation>
    <scope>NUCLEOTIDE SEQUENCE [LARGE SCALE GENOMIC DNA]</scope>
    <source>
        <strain evidence="2 3">MHOM/BR/75/M2904</strain>
    </source>
</reference>
<sequence>MEAGQASSSDVAPWWWSHRSIVEEAEPLDATADDAAASCLSAIVKQTANHVLAYRNVLLDTVSVVQDAQEGSATSGSQHSSDASHISLYQHMKWDGVLLPLLTQLRKCMARAWEERAAEQAEQAADGMTPMSASGMGRGSFKVTPTAHIDAVQARRLRAVQQQIYLAFLNAVLQGLTDGARAAVVTGVDTSNSAACEEGGSADAQPGSSSETADAAPAARALSLLMDSLLTHVLSFATSGTVVTSPQTETEDTTKPRRGQHRRTLALTCTHTGDWFTGMLPLYLRAAYQQQQQQRAHDGVAEQKGAASASRSAALIPSPALCLVSYIGVFVQGAGLQLFPSEQEAYLPCFNRKVLSLFSDQIEGFVQAAVEQSEYVAAGMTSTDAVAVAAAHIRYAGDVLKAIIDMQLYSEDNATEVGEDDCTMVYAALPCPLALRAQTQQSEKRTEVDYSVAPLLALTSYKVCERLLGLMSRWWVTCERMARHARTCVAAAARRMDEDNVEGEKQEQQQQGADGPTSGNDTSHLAELEDVWLGLRKQAMSFTLVLSTYSETTLLIVPYTALLTDLFFTPAPDRSAPSGAQQAPLSLETWKSCIRELHRVTHASQDGSYALFTHTACGAHRQLRMHHCHVRDCTFAAACFSRAMVCLSDPSTGAHVSGCATEVGTDRQVHSSGPHSLLPLAFAALQQPLSVMQEHVFHPLLRVSSVTLSVRADAVVREKGGAGQHGATPDASSATRVEALTENPLSAVQLVELYFPRHYRVMSALDQAMQYVLDRFQALASNNTALEETVDSDVAMAWASPCSLPATLTRFFGATMDEACVSRMRNTGDEVATSELLMFFAAVFRTLPPTVLPRVRAALETFLGEGGCKTMEYLRHHIIDQRRHGLAAFFLPPLRAMALDYATAEDADVSLALAAKYPSGCAMAYAWELPRLYFWRVEDTPVVAAAWHAHSAAQRYLCELVTADSAISTTSTPPFLAILQGAAVVVSERSAAPHESAKTASGLFWTRSLAIDVMGSVFFGMCRWCALQLSASSSSLSAEAAATVIQQLCCPRTPSVELSSPHAVAHPFLLSLRNHVKAQVGNNLVDATEVEGAVVSKENAEDVDVPSVASPSPSQQLLRSQHCWISWFWACTYEEVDSTARVQAAAKRLLREFSAECGSHAPTKTLLGIRAMVEQMKKETSDAAVVAGELQEALRGDLRALLLLQQQQEQAENEKATTVASTEDTEAAATTTSFAAAAAGAVLKPVTLRGYLDQIHEALAQRARVSPVDGAISAATLGHLLHALSDPHLPITMSAQERQRMCQRLFFTLANSLAECTRTEALSCVCCMRCVLQDIVLPYKKSFLTEASAARVYHRCLSDTEADAFRMVQHMCDDVIMAVQRIALRSGILDEWKIVLVLQHLGDPLSLVRSTVEKLRSTVEKLTARRRGVIMDVIAQQLAIVKKSAARTGCGVADDVHCLFTLHPPSPPFSLPAAASAKAAVRAAEALTTSSSAAAMPAERSGSGQRRHGDRREKERRSEKDRKRDRDDSGSGDSSEHPWKKSRYRESKRHRTDFKRTRH</sequence>
<gene>
    <name evidence="2" type="ORF">LbrM_25_2270</name>
</gene>
<feature type="compositionally biased region" description="Low complexity" evidence="1">
    <location>
        <begin position="1488"/>
        <end position="1499"/>
    </location>
</feature>
<reference evidence="2 3" key="1">
    <citation type="journal article" date="2007" name="Nat. Genet.">
        <title>Comparative genomic analysis of three Leishmania species that cause diverse human disease.</title>
        <authorList>
            <person name="Peacock C.S."/>
            <person name="Seeger K."/>
            <person name="Harris D."/>
            <person name="Murphy L."/>
            <person name="Ruiz J.C."/>
            <person name="Quail M.A."/>
            <person name="Peters N."/>
            <person name="Adlem E."/>
            <person name="Tivey A."/>
            <person name="Aslett M."/>
            <person name="Kerhornou A."/>
            <person name="Ivens A."/>
            <person name="Fraser A."/>
            <person name="Rajandream M.A."/>
            <person name="Carver T."/>
            <person name="Norbertczak H."/>
            <person name="Chillingworth T."/>
            <person name="Hance Z."/>
            <person name="Jagels K."/>
            <person name="Moule S."/>
            <person name="Ormond D."/>
            <person name="Rutter S."/>
            <person name="Squares R."/>
            <person name="Whitehead S."/>
            <person name="Rabbinowitsch E."/>
            <person name="Arrowsmith C."/>
            <person name="White B."/>
            <person name="Thurston S."/>
            <person name="Bringaud F."/>
            <person name="Baldauf S.L."/>
            <person name="Faulconbridge A."/>
            <person name="Jeffares D."/>
            <person name="Depledge D.P."/>
            <person name="Oyola S.O."/>
            <person name="Hilley J.D."/>
            <person name="Brito L.O."/>
            <person name="Tosi L.R."/>
            <person name="Barrell B."/>
            <person name="Cruz A.K."/>
            <person name="Mottram J.C."/>
            <person name="Smith D.F."/>
            <person name="Berriman M."/>
        </authorList>
    </citation>
    <scope>NUCLEOTIDE SEQUENCE [LARGE SCALE GENOMIC DNA]</scope>
    <source>
        <strain evidence="2 3">MHOM/BR/75/M2904</strain>
    </source>
</reference>
<dbReference type="EMBL" id="CADA01000033">
    <property type="protein sequence ID" value="CAM39226.1"/>
    <property type="molecule type" value="Genomic_DNA"/>
</dbReference>
<proteinExistence type="predicted"/>
<feature type="region of interest" description="Disordered" evidence="1">
    <location>
        <begin position="193"/>
        <end position="215"/>
    </location>
</feature>
<evidence type="ECO:0000256" key="1">
    <source>
        <dbReference type="SAM" id="MobiDB-lite"/>
    </source>
</evidence>
<feature type="compositionally biased region" description="Basic and acidic residues" evidence="1">
    <location>
        <begin position="497"/>
        <end position="507"/>
    </location>
</feature>
<evidence type="ECO:0000313" key="3">
    <source>
        <dbReference type="Proteomes" id="UP000007258"/>
    </source>
</evidence>
<name>A4HEH0_LEIBR</name>
<feature type="region of interest" description="Disordered" evidence="1">
    <location>
        <begin position="497"/>
        <end position="521"/>
    </location>
</feature>
<comment type="caution">
    <text evidence="2">The sequence shown here is derived from an EMBL/GenBank/DDBJ whole genome shotgun (WGS) entry which is preliminary data.</text>
</comment>
<dbReference type="OMA" id="MAYAWEL"/>
<organism evidence="2 3">
    <name type="scientific">Leishmania braziliensis</name>
    <dbReference type="NCBI Taxonomy" id="5660"/>
    <lineage>
        <taxon>Eukaryota</taxon>
        <taxon>Discoba</taxon>
        <taxon>Euglenozoa</taxon>
        <taxon>Kinetoplastea</taxon>
        <taxon>Metakinetoplastina</taxon>
        <taxon>Trypanosomatida</taxon>
        <taxon>Trypanosomatidae</taxon>
        <taxon>Leishmaniinae</taxon>
        <taxon>Leishmania</taxon>
        <taxon>Leishmania braziliensis species complex</taxon>
    </lineage>
</organism>
<evidence type="ECO:0000313" key="2">
    <source>
        <dbReference type="EMBL" id="CAM39226.1"/>
    </source>
</evidence>
<dbReference type="InParanoid" id="A4HEH0"/>
<protein>
    <submittedName>
        <fullName evidence="2">Uncharacterized protein</fullName>
    </submittedName>
</protein>